<evidence type="ECO:0000313" key="2">
    <source>
        <dbReference type="Proteomes" id="UP000198418"/>
    </source>
</evidence>
<dbReference type="AlphaFoldDB" id="A0A212Q0T1"/>
<dbReference type="Proteomes" id="UP000198418">
    <property type="component" value="Unassembled WGS sequence"/>
</dbReference>
<sequence length="163" mass="17854">MKVATKGLLIVFTLAVASLGLKGKVEKPMSQSKYNHRIIQGIRGALTDQNFVILAQTDPLTVTAYKDGCMLSIGPSQTEGGGDSAFRATYGQLGVISFWYLGKLYGSLPSAEGLVNRYLERLKFAFGGSPQLHPIYHVIRSPYCDPSQVESLELDSNLRLDRL</sequence>
<dbReference type="RefSeq" id="WP_088518807.1">
    <property type="nucleotide sequence ID" value="NZ_FYDG01000001.1"/>
</dbReference>
<gene>
    <name evidence="1" type="ORF">SAMN06265338_101315</name>
</gene>
<proteinExistence type="predicted"/>
<evidence type="ECO:0000313" key="1">
    <source>
        <dbReference type="EMBL" id="SNB52819.1"/>
    </source>
</evidence>
<keyword evidence="2" id="KW-1185">Reference proteome</keyword>
<accession>A0A212Q0T1</accession>
<dbReference type="OrthoDB" id="9971206at2"/>
<dbReference type="EMBL" id="FYDG01000001">
    <property type="protein sequence ID" value="SNB52819.1"/>
    <property type="molecule type" value="Genomic_DNA"/>
</dbReference>
<protein>
    <submittedName>
        <fullName evidence="1">Uncharacterized protein</fullName>
    </submittedName>
</protein>
<organism evidence="1 2">
    <name type="scientific">Rhodoblastus acidophilus</name>
    <name type="common">Rhodopseudomonas acidophila</name>
    <dbReference type="NCBI Taxonomy" id="1074"/>
    <lineage>
        <taxon>Bacteria</taxon>
        <taxon>Pseudomonadati</taxon>
        <taxon>Pseudomonadota</taxon>
        <taxon>Alphaproteobacteria</taxon>
        <taxon>Hyphomicrobiales</taxon>
        <taxon>Rhodoblastaceae</taxon>
        <taxon>Rhodoblastus</taxon>
    </lineage>
</organism>
<reference evidence="2" key="1">
    <citation type="submission" date="2017-06" db="EMBL/GenBank/DDBJ databases">
        <authorList>
            <person name="Varghese N."/>
            <person name="Submissions S."/>
        </authorList>
    </citation>
    <scope>NUCLEOTIDE SEQUENCE [LARGE SCALE GENOMIC DNA]</scope>
    <source>
        <strain evidence="2">DSM 137</strain>
    </source>
</reference>
<name>A0A212Q0T1_RHOAC</name>